<keyword evidence="3" id="KW-1185">Reference proteome</keyword>
<gene>
    <name evidence="2" type="ORF">MAR_029547</name>
</gene>
<dbReference type="EMBL" id="CP111013">
    <property type="protein sequence ID" value="WAQ96857.1"/>
    <property type="molecule type" value="Genomic_DNA"/>
</dbReference>
<feature type="non-terminal residue" evidence="2">
    <location>
        <position position="227"/>
    </location>
</feature>
<name>A0ABY7DJH8_MYAAR</name>
<reference evidence="2" key="1">
    <citation type="submission" date="2022-11" db="EMBL/GenBank/DDBJ databases">
        <title>Centuries of genome instability and evolution in soft-shell clam transmissible cancer (bioRxiv).</title>
        <authorList>
            <person name="Hart S.F.M."/>
            <person name="Yonemitsu M.A."/>
            <person name="Giersch R.M."/>
            <person name="Beal B.F."/>
            <person name="Arriagada G."/>
            <person name="Davis B.W."/>
            <person name="Ostrander E.A."/>
            <person name="Goff S.P."/>
            <person name="Metzger M.J."/>
        </authorList>
    </citation>
    <scope>NUCLEOTIDE SEQUENCE</scope>
    <source>
        <strain evidence="2">MELC-2E11</strain>
        <tissue evidence="2">Siphon/mantle</tissue>
    </source>
</reference>
<evidence type="ECO:0000313" key="2">
    <source>
        <dbReference type="EMBL" id="WAQ96857.1"/>
    </source>
</evidence>
<protein>
    <submittedName>
        <fullName evidence="2">Uncharacterized protein</fullName>
    </submittedName>
</protein>
<evidence type="ECO:0000313" key="3">
    <source>
        <dbReference type="Proteomes" id="UP001164746"/>
    </source>
</evidence>
<accession>A0ABY7DJH8</accession>
<sequence>MVRNKKAKFPLVHAAEPSMAKKRQNKSKKKTRKSGNTDCSQLVLNENAAQLGNNSSELVPWSPASRASLRLYRLVCFHRIRSDGSVDCSPDFCLLVPPTRTIPERSHQLVSPEYPNASRNNNNNAVLIVVVLLLAFMKTRKSGNTDCSILWTDSLVPNENADQLGSNTRELGPWSPSARASLRLCKHVCFHRIRSDGSVDCSQNFVYWCRPREPDPRVPANWNIRML</sequence>
<evidence type="ECO:0000256" key="1">
    <source>
        <dbReference type="SAM" id="MobiDB-lite"/>
    </source>
</evidence>
<dbReference type="Proteomes" id="UP001164746">
    <property type="component" value="Chromosome 2"/>
</dbReference>
<feature type="compositionally biased region" description="Basic residues" evidence="1">
    <location>
        <begin position="20"/>
        <end position="33"/>
    </location>
</feature>
<proteinExistence type="predicted"/>
<organism evidence="2 3">
    <name type="scientific">Mya arenaria</name>
    <name type="common">Soft-shell clam</name>
    <dbReference type="NCBI Taxonomy" id="6604"/>
    <lineage>
        <taxon>Eukaryota</taxon>
        <taxon>Metazoa</taxon>
        <taxon>Spiralia</taxon>
        <taxon>Lophotrochozoa</taxon>
        <taxon>Mollusca</taxon>
        <taxon>Bivalvia</taxon>
        <taxon>Autobranchia</taxon>
        <taxon>Heteroconchia</taxon>
        <taxon>Euheterodonta</taxon>
        <taxon>Imparidentia</taxon>
        <taxon>Neoheterodontei</taxon>
        <taxon>Myida</taxon>
        <taxon>Myoidea</taxon>
        <taxon>Myidae</taxon>
        <taxon>Mya</taxon>
    </lineage>
</organism>
<feature type="region of interest" description="Disordered" evidence="1">
    <location>
        <begin position="1"/>
        <end position="39"/>
    </location>
</feature>